<dbReference type="Gene3D" id="3.40.50.1100">
    <property type="match status" value="2"/>
</dbReference>
<dbReference type="InterPro" id="IPR001926">
    <property type="entry name" value="TrpB-like_PALP"/>
</dbReference>
<sequence>MTAPAFQLLHNPNHGVPGLVTLPEGGFRRARAAIAAWPNYCLAEARALPELARAAGVAALHHLPAAPLREVGTAFAATRALLSALARGGVAAQADAAALESGALRHLTGQVTLACRVGPAEPWDGFSEALAVARAARRFGAGCAALVSPATPEPLREDLLAEGAALHETGGTAASAHALAEAQGWQLISDLAVPGFTEPPRDVMQGYRVAVAGALAPLSEEPTHLLVAAGSGALATAAAAALRANPGTPVPPLILLEPAGAAPFLALAAGQGGDTEGATSLLAWGELGRSVNAFLVLRAGACGGLDAASLPDDLAALLAARPAADALRQALGIDGASRLLVIGG</sequence>
<gene>
    <name evidence="4" type="ORF">ACFFGY_04760</name>
</gene>
<comment type="caution">
    <text evidence="4">The sequence shown here is derived from an EMBL/GenBank/DDBJ whole genome shotgun (WGS) entry which is preliminary data.</text>
</comment>
<evidence type="ECO:0000256" key="1">
    <source>
        <dbReference type="ARBA" id="ARBA00001933"/>
    </source>
</evidence>
<dbReference type="EMBL" id="JBHLUN010000003">
    <property type="protein sequence ID" value="MFC0407547.1"/>
    <property type="molecule type" value="Genomic_DNA"/>
</dbReference>
<accession>A0ABV6JPA3</accession>
<evidence type="ECO:0000313" key="5">
    <source>
        <dbReference type="Proteomes" id="UP001589865"/>
    </source>
</evidence>
<dbReference type="Pfam" id="PF00291">
    <property type="entry name" value="PALP"/>
    <property type="match status" value="1"/>
</dbReference>
<reference evidence="4 5" key="1">
    <citation type="submission" date="2024-09" db="EMBL/GenBank/DDBJ databases">
        <authorList>
            <person name="Sun Q."/>
            <person name="Mori K."/>
        </authorList>
    </citation>
    <scope>NUCLEOTIDE SEQUENCE [LARGE SCALE GENOMIC DNA]</scope>
    <source>
        <strain evidence="4 5">TBRC 5777</strain>
    </source>
</reference>
<feature type="domain" description="Tryptophan synthase beta chain-like PALP" evidence="3">
    <location>
        <begin position="129"/>
        <end position="271"/>
    </location>
</feature>
<protein>
    <submittedName>
        <fullName evidence="4">Pyridoxal-phosphate dependent enzyme</fullName>
    </submittedName>
</protein>
<evidence type="ECO:0000313" key="4">
    <source>
        <dbReference type="EMBL" id="MFC0407547.1"/>
    </source>
</evidence>
<keyword evidence="5" id="KW-1185">Reference proteome</keyword>
<dbReference type="SUPFAM" id="SSF53686">
    <property type="entry name" value="Tryptophan synthase beta subunit-like PLP-dependent enzymes"/>
    <property type="match status" value="1"/>
</dbReference>
<name>A0ABV6JPA3_9PROT</name>
<keyword evidence="2" id="KW-0663">Pyridoxal phosphate</keyword>
<comment type="cofactor">
    <cofactor evidence="1">
        <name>pyridoxal 5'-phosphate</name>
        <dbReference type="ChEBI" id="CHEBI:597326"/>
    </cofactor>
</comment>
<dbReference type="RefSeq" id="WP_377043262.1">
    <property type="nucleotide sequence ID" value="NZ_JBHLUN010000003.1"/>
</dbReference>
<dbReference type="Proteomes" id="UP001589865">
    <property type="component" value="Unassembled WGS sequence"/>
</dbReference>
<organism evidence="4 5">
    <name type="scientific">Roseomonas elaeocarpi</name>
    <dbReference type="NCBI Taxonomy" id="907779"/>
    <lineage>
        <taxon>Bacteria</taxon>
        <taxon>Pseudomonadati</taxon>
        <taxon>Pseudomonadota</taxon>
        <taxon>Alphaproteobacteria</taxon>
        <taxon>Acetobacterales</taxon>
        <taxon>Roseomonadaceae</taxon>
        <taxon>Roseomonas</taxon>
    </lineage>
</organism>
<evidence type="ECO:0000256" key="2">
    <source>
        <dbReference type="ARBA" id="ARBA00022898"/>
    </source>
</evidence>
<evidence type="ECO:0000259" key="3">
    <source>
        <dbReference type="Pfam" id="PF00291"/>
    </source>
</evidence>
<dbReference type="InterPro" id="IPR036052">
    <property type="entry name" value="TrpB-like_PALP_sf"/>
</dbReference>
<proteinExistence type="predicted"/>